<dbReference type="AlphaFoldDB" id="A0AB38XPA8"/>
<reference evidence="4" key="1">
    <citation type="submission" date="2023-01" db="EMBL/GenBank/DDBJ databases">
        <title>Comparative Genomic Analysis of the Clinically-Derived Winkia Strain NY0527 Provides Evidence into the Taxonomic Reassignment of Winkia neuii and Characterizes Their Virulence Traits.</title>
        <authorList>
            <person name="Cai X."/>
            <person name="Peng Y."/>
            <person name="Li M."/>
            <person name="Qiu Y."/>
            <person name="Wang Y."/>
            <person name="Xu L."/>
            <person name="Hou Q."/>
        </authorList>
    </citation>
    <scope>NUCLEOTIDE SEQUENCE</scope>
    <source>
        <strain evidence="4">NY0527</strain>
    </source>
</reference>
<dbReference type="SMART" id="SM00240">
    <property type="entry name" value="FHA"/>
    <property type="match status" value="1"/>
</dbReference>
<dbReference type="Gene3D" id="2.60.200.20">
    <property type="match status" value="1"/>
</dbReference>
<keyword evidence="1" id="KW-0597">Phosphoprotein</keyword>
<organism evidence="4 5">
    <name type="scientific">Winkia neuii subsp. anitrata</name>
    <dbReference type="NCBI Taxonomy" id="29318"/>
    <lineage>
        <taxon>Bacteria</taxon>
        <taxon>Bacillati</taxon>
        <taxon>Actinomycetota</taxon>
        <taxon>Actinomycetes</taxon>
        <taxon>Actinomycetales</taxon>
        <taxon>Actinomycetaceae</taxon>
        <taxon>Winkia</taxon>
    </lineage>
</organism>
<dbReference type="InterPro" id="IPR008984">
    <property type="entry name" value="SMAD_FHA_dom_sf"/>
</dbReference>
<evidence type="ECO:0000313" key="4">
    <source>
        <dbReference type="EMBL" id="WCE46123.1"/>
    </source>
</evidence>
<evidence type="ECO:0000313" key="5">
    <source>
        <dbReference type="Proteomes" id="UP001211044"/>
    </source>
</evidence>
<dbReference type="PROSITE" id="PS50006">
    <property type="entry name" value="FHA_DOMAIN"/>
    <property type="match status" value="1"/>
</dbReference>
<dbReference type="Proteomes" id="UP001211044">
    <property type="component" value="Chromosome"/>
</dbReference>
<feature type="domain" description="FHA" evidence="3">
    <location>
        <begin position="266"/>
        <end position="317"/>
    </location>
</feature>
<evidence type="ECO:0000259" key="3">
    <source>
        <dbReference type="PROSITE" id="PS50006"/>
    </source>
</evidence>
<dbReference type="InterPro" id="IPR000253">
    <property type="entry name" value="FHA_dom"/>
</dbReference>
<gene>
    <name evidence="4" type="ORF">PIG85_00320</name>
</gene>
<name>A0AB38XPA8_9ACTO</name>
<sequence>MKTKLNTDRSTGTVTFTVTLPATQPLDHLAAQWLAGDPSDLLATFRYETTEKGSFLYYNATDLLPLKGILRGKHITEGFARNLLLTACDAIELCTNNHVNPKGLLFAPRHVLIAPDTKLASFILITSLIIDKSGRDSLGQLINALIKAVPSHARALAPLRDYAFASPAPSPDKMRQFIWQAFSDSATSSSAAAPATKLQLPAATKPQQPSPTPDDATVIPAGDATILKVPQEKEPTPVSAPAPERTAFTVTRIRDGRMAIARMRQAVIGRSATCDIHMGGNSDVSRKHAQIDVLPDGTFQISDLGSTNGTFVGGRRLSEGAKATLQSRDKFALSKDVFVIETLQQKGSSPAKNWRA</sequence>
<proteinExistence type="predicted"/>
<dbReference type="PANTHER" id="PTHR23308">
    <property type="entry name" value="NUCLEAR INHIBITOR OF PROTEIN PHOSPHATASE-1"/>
    <property type="match status" value="1"/>
</dbReference>
<dbReference type="SUPFAM" id="SSF49879">
    <property type="entry name" value="SMAD/FHA domain"/>
    <property type="match status" value="1"/>
</dbReference>
<dbReference type="CDD" id="cd00060">
    <property type="entry name" value="FHA"/>
    <property type="match status" value="1"/>
</dbReference>
<evidence type="ECO:0000256" key="2">
    <source>
        <dbReference type="SAM" id="MobiDB-lite"/>
    </source>
</evidence>
<evidence type="ECO:0000256" key="1">
    <source>
        <dbReference type="ARBA" id="ARBA00022553"/>
    </source>
</evidence>
<dbReference type="EMBL" id="CP116394">
    <property type="protein sequence ID" value="WCE46123.1"/>
    <property type="molecule type" value="Genomic_DNA"/>
</dbReference>
<dbReference type="RefSeq" id="WP_004807077.1">
    <property type="nucleotide sequence ID" value="NZ_CP116394.1"/>
</dbReference>
<feature type="region of interest" description="Disordered" evidence="2">
    <location>
        <begin position="193"/>
        <end position="214"/>
    </location>
</feature>
<dbReference type="Pfam" id="PF00498">
    <property type="entry name" value="FHA"/>
    <property type="match status" value="1"/>
</dbReference>
<accession>A0AB38XPA8</accession>
<dbReference type="InterPro" id="IPR050923">
    <property type="entry name" value="Cell_Proc_Reg/RNA_Proc"/>
</dbReference>
<dbReference type="KEGG" id="wne:PIG85_00320"/>
<protein>
    <submittedName>
        <fullName evidence="4">FHA domain-containing protein</fullName>
    </submittedName>
</protein>